<keyword evidence="2" id="KW-0547">Nucleotide-binding</keyword>
<dbReference type="GO" id="GO:0015446">
    <property type="term" value="F:ATPase-coupled arsenite transmembrane transporter activity"/>
    <property type="evidence" value="ECO:0007669"/>
    <property type="project" value="UniProtKB-EC"/>
</dbReference>
<evidence type="ECO:0000313" key="11">
    <source>
        <dbReference type="EMBL" id="ADC89580.1"/>
    </source>
</evidence>
<organism evidence="11 12">
    <name type="scientific">Thermocrinis albus (strain DSM 14484 / JCM 11386 / HI 11/12)</name>
    <dbReference type="NCBI Taxonomy" id="638303"/>
    <lineage>
        <taxon>Bacteria</taxon>
        <taxon>Pseudomonadati</taxon>
        <taxon>Aquificota</taxon>
        <taxon>Aquificia</taxon>
        <taxon>Aquificales</taxon>
        <taxon>Aquificaceae</taxon>
        <taxon>Thermocrinis</taxon>
    </lineage>
</organism>
<evidence type="ECO:0000256" key="6">
    <source>
        <dbReference type="ARBA" id="ARBA00052296"/>
    </source>
</evidence>
<dbReference type="EMBL" id="CP001931">
    <property type="protein sequence ID" value="ADC89580.1"/>
    <property type="molecule type" value="Genomic_DNA"/>
</dbReference>
<keyword evidence="4" id="KW-0059">Arsenical resistance</keyword>
<evidence type="ECO:0000256" key="7">
    <source>
        <dbReference type="ARBA" id="ARBA00059736"/>
    </source>
</evidence>
<dbReference type="Pfam" id="PF17886">
    <property type="entry name" value="ArsA_HSP20"/>
    <property type="match status" value="1"/>
</dbReference>
<dbReference type="KEGG" id="tal:Thal_0948"/>
<dbReference type="SUPFAM" id="SSF49764">
    <property type="entry name" value="HSP20-like chaperones"/>
    <property type="match status" value="1"/>
</dbReference>
<accession>D3SLF0</accession>
<dbReference type="InterPro" id="IPR027417">
    <property type="entry name" value="P-loop_NTPase"/>
</dbReference>
<evidence type="ECO:0000256" key="3">
    <source>
        <dbReference type="ARBA" id="ARBA00022840"/>
    </source>
</evidence>
<evidence type="ECO:0000259" key="9">
    <source>
        <dbReference type="Pfam" id="PF02374"/>
    </source>
</evidence>
<dbReference type="PANTHER" id="PTHR10803:SF3">
    <property type="entry name" value="ATPASE GET3"/>
    <property type="match status" value="1"/>
</dbReference>
<evidence type="ECO:0000256" key="4">
    <source>
        <dbReference type="ARBA" id="ARBA00022849"/>
    </source>
</evidence>
<dbReference type="InterPro" id="IPR016300">
    <property type="entry name" value="ATPase_ArsA/GET3"/>
</dbReference>
<dbReference type="Proteomes" id="UP000002043">
    <property type="component" value="Chromosome"/>
</dbReference>
<feature type="domain" description="ArsA HSP20-like" evidence="10">
    <location>
        <begin position="338"/>
        <end position="399"/>
    </location>
</feature>
<dbReference type="Gene3D" id="3.40.50.300">
    <property type="entry name" value="P-loop containing nucleotide triphosphate hydrolases"/>
    <property type="match status" value="1"/>
</dbReference>
<keyword evidence="11" id="KW-0378">Hydrolase</keyword>
<comment type="similarity">
    <text evidence="1">Belongs to the arsA ATPase family.</text>
</comment>
<gene>
    <name evidence="11" type="ordered locus">Thal_0948</name>
</gene>
<keyword evidence="5" id="KW-1278">Translocase</keyword>
<protein>
    <recommendedName>
        <fullName evidence="8">arsenite-transporting ATPase</fullName>
        <ecNumber evidence="8">7.3.2.7</ecNumber>
    </recommendedName>
</protein>
<dbReference type="InterPro" id="IPR025723">
    <property type="entry name" value="ArsA/GET3_ATPase-like"/>
</dbReference>
<dbReference type="CDD" id="cd02035">
    <property type="entry name" value="ArsA"/>
    <property type="match status" value="1"/>
</dbReference>
<evidence type="ECO:0000256" key="2">
    <source>
        <dbReference type="ARBA" id="ARBA00022741"/>
    </source>
</evidence>
<evidence type="ECO:0000256" key="5">
    <source>
        <dbReference type="ARBA" id="ARBA00022967"/>
    </source>
</evidence>
<dbReference type="HOGENOM" id="CLU_040761_1_0_0"/>
<keyword evidence="3" id="KW-0067">ATP-binding</keyword>
<name>D3SLF0_THEAH</name>
<dbReference type="InterPro" id="IPR040612">
    <property type="entry name" value="ArsA_HSP20-like"/>
</dbReference>
<dbReference type="FunFam" id="3.40.50.300:FF:001801">
    <property type="entry name" value="Putative arsenical pump-driving ATPase"/>
    <property type="match status" value="1"/>
</dbReference>
<dbReference type="PANTHER" id="PTHR10803">
    <property type="entry name" value="ARSENICAL PUMP-DRIVING ATPASE ARSENITE-TRANSLOCATING ATPASE"/>
    <property type="match status" value="1"/>
</dbReference>
<dbReference type="GO" id="GO:0005524">
    <property type="term" value="F:ATP binding"/>
    <property type="evidence" value="ECO:0007669"/>
    <property type="project" value="UniProtKB-KW"/>
</dbReference>
<evidence type="ECO:0000256" key="1">
    <source>
        <dbReference type="ARBA" id="ARBA00011040"/>
    </source>
</evidence>
<keyword evidence="12" id="KW-1185">Reference proteome</keyword>
<evidence type="ECO:0000256" key="8">
    <source>
        <dbReference type="ARBA" id="ARBA00066752"/>
    </source>
</evidence>
<reference evidence="12" key="1">
    <citation type="journal article" date="2010" name="Stand. Genomic Sci.">
        <title>Complete genome sequence of Thermocrinis albus type strain (HI 11/12T).</title>
        <authorList>
            <person name="Wirth R."/>
            <person name="Sikorski J."/>
            <person name="Brambilla E."/>
            <person name="Misra M."/>
            <person name="Lapidus A."/>
            <person name="Copeland A."/>
            <person name="Nolan M."/>
            <person name="Lucas S."/>
            <person name="Chen F."/>
            <person name="Tice H."/>
            <person name="Cheng J.F."/>
            <person name="Han C."/>
            <person name="Detter J.C."/>
            <person name="Tapia R."/>
            <person name="Bruce D."/>
            <person name="Goodwin L."/>
            <person name="Pitluck S."/>
            <person name="Pati A."/>
            <person name="Anderson I."/>
            <person name="Ivanova N."/>
            <person name="Mavromatis K."/>
            <person name="Mikhailova N."/>
            <person name="Chen A."/>
            <person name="Palaniappan K."/>
            <person name="Bilek Y."/>
            <person name="Hader T."/>
            <person name="Land M."/>
            <person name="Hauser L."/>
            <person name="Chang Y.J."/>
            <person name="Jeffries C.D."/>
            <person name="Tindall B.J."/>
            <person name="Rohde M."/>
            <person name="Goker M."/>
            <person name="Bristow J."/>
            <person name="Eisen J.A."/>
            <person name="Markowitz V."/>
            <person name="Hugenholtz P."/>
            <person name="Kyrpides N.C."/>
            <person name="Klenk H.P."/>
        </authorList>
    </citation>
    <scope>NUCLEOTIDE SEQUENCE [LARGE SCALE GENOMIC DNA]</scope>
    <source>
        <strain evidence="12">DSM 14484 / JCM 11386 / HI 11/12</strain>
    </source>
</reference>
<comment type="catalytic activity">
    <reaction evidence="6">
        <text>arsenite(in) + ATP + H2O = arsenite(out) + ADP + phosphate + H(+)</text>
        <dbReference type="Rhea" id="RHEA:11348"/>
        <dbReference type="ChEBI" id="CHEBI:15377"/>
        <dbReference type="ChEBI" id="CHEBI:15378"/>
        <dbReference type="ChEBI" id="CHEBI:29242"/>
        <dbReference type="ChEBI" id="CHEBI:30616"/>
        <dbReference type="ChEBI" id="CHEBI:43474"/>
        <dbReference type="ChEBI" id="CHEBI:456216"/>
        <dbReference type="EC" id="7.3.2.7"/>
    </reaction>
</comment>
<comment type="function">
    <text evidence="7">Anion-transporting ATPase. Catalyzes the extrusion of arsenite.</text>
</comment>
<evidence type="ECO:0000259" key="10">
    <source>
        <dbReference type="Pfam" id="PF17886"/>
    </source>
</evidence>
<proteinExistence type="inferred from homology"/>
<dbReference type="SUPFAM" id="SSF52540">
    <property type="entry name" value="P-loop containing nucleoside triphosphate hydrolases"/>
    <property type="match status" value="1"/>
</dbReference>
<dbReference type="InterPro" id="IPR008978">
    <property type="entry name" value="HSP20-like_chaperone"/>
</dbReference>
<dbReference type="AlphaFoldDB" id="D3SLF0"/>
<dbReference type="NCBIfam" id="TIGR00345">
    <property type="entry name" value="GET3_arsA_TRC40"/>
    <property type="match status" value="1"/>
</dbReference>
<dbReference type="GO" id="GO:0016887">
    <property type="term" value="F:ATP hydrolysis activity"/>
    <property type="evidence" value="ECO:0007669"/>
    <property type="project" value="InterPro"/>
</dbReference>
<sequence length="408" mass="46832">MMLGGVRNVRVILFSGKGGVGKTTVSAATAYRLSSLGYRTIVVSLDPAHSLGDAFDIPESEKIKAKGLPIKVKENLYIQEIDVQEEVDRYWGDVYRFLELLFNTTGLDEIVAEELAILPGMEEVTSLLYVNKYYREKEFDVLVLDLPPTGESLRFVSMPVVLKWYMKKIFNVERTIARVARPVARRLTDVPLPDDSYFQALENFYEKLKGVDELLIDPSVTSVRLVMNPEKMVIKESQRAFLYFNLFGVNVDAIIVNRVLSPTLEGCEDMSRWVMTQRKYLQDVYSLFSPVPIFEVPLLEDEVVGEEKLKILSELIYRDKDPAQVLFEGKPYEFLEENGEYMIKLRAPFLTKEGLSVLKSEGEIVVRWRNFKNHIMLPRKLRDYEPAGAKLENGYLIIKLKKESQEVS</sequence>
<feature type="domain" description="ArsA/GET3 Anion-transporting ATPase-like" evidence="9">
    <location>
        <begin position="10"/>
        <end position="317"/>
    </location>
</feature>
<evidence type="ECO:0000313" key="12">
    <source>
        <dbReference type="Proteomes" id="UP000002043"/>
    </source>
</evidence>
<dbReference type="EC" id="7.3.2.7" evidence="8"/>
<dbReference type="Pfam" id="PF02374">
    <property type="entry name" value="ArsA_ATPase"/>
    <property type="match status" value="1"/>
</dbReference>
<dbReference type="STRING" id="638303.Thal_0948"/>
<dbReference type="eggNOG" id="COG0003">
    <property type="taxonomic scope" value="Bacteria"/>
</dbReference>
<dbReference type="Gene3D" id="2.60.40.790">
    <property type="match status" value="1"/>
</dbReference>